<gene>
    <name evidence="1" type="ORF">J2X87_000681</name>
</gene>
<evidence type="ECO:0000313" key="1">
    <source>
        <dbReference type="EMBL" id="MDR6605630.1"/>
    </source>
</evidence>
<name>A0ACC6JGZ8_9PSED</name>
<accession>A0ACC6JGZ8</accession>
<keyword evidence="2" id="KW-1185">Reference proteome</keyword>
<organism evidence="1 2">
    <name type="scientific">Pseudomonas synxantha</name>
    <dbReference type="NCBI Taxonomy" id="47883"/>
    <lineage>
        <taxon>Bacteria</taxon>
        <taxon>Pseudomonadati</taxon>
        <taxon>Pseudomonadota</taxon>
        <taxon>Gammaproteobacteria</taxon>
        <taxon>Pseudomonadales</taxon>
        <taxon>Pseudomonadaceae</taxon>
        <taxon>Pseudomonas</taxon>
    </lineage>
</organism>
<sequence length="201" mass="22510">MQFSLVNMAALMRRYQMRYSQDHKAQTHQRIIKEASARFRRDGIGATGLQPLMKALGLTHGGFYSHFKSKDELVEKALQEAGEQVDKLCAQIFAEEHPLEAFIDAYLSEWHQTSPQEGCPLLTISSELGLRGQPSPTSDVVLHARLDQIQNTLVGERTADRSIVIMSTLVGALLLSRSVADAEFAQRILDVAREHLKHSQD</sequence>
<reference evidence="1" key="1">
    <citation type="submission" date="2023-07" db="EMBL/GenBank/DDBJ databases">
        <title>Sorghum-associated microbial communities from plants grown in Nebraska, USA.</title>
        <authorList>
            <person name="Schachtman D."/>
        </authorList>
    </citation>
    <scope>NUCLEOTIDE SEQUENCE</scope>
    <source>
        <strain evidence="1">BE46</strain>
    </source>
</reference>
<proteinExistence type="predicted"/>
<comment type="caution">
    <text evidence="1">The sequence shown here is derived from an EMBL/GenBank/DDBJ whole genome shotgun (WGS) entry which is preliminary data.</text>
</comment>
<protein>
    <submittedName>
        <fullName evidence="1">AcrR family transcriptional regulator</fullName>
    </submittedName>
</protein>
<dbReference type="EMBL" id="JAVDSD010000001">
    <property type="protein sequence ID" value="MDR6605630.1"/>
    <property type="molecule type" value="Genomic_DNA"/>
</dbReference>
<dbReference type="Proteomes" id="UP001259420">
    <property type="component" value="Unassembled WGS sequence"/>
</dbReference>
<evidence type="ECO:0000313" key="2">
    <source>
        <dbReference type="Proteomes" id="UP001259420"/>
    </source>
</evidence>